<feature type="domain" description="Orc1-like AAA ATPase" evidence="1">
    <location>
        <begin position="35"/>
        <end position="185"/>
    </location>
</feature>
<name>M0MW24_9EURY</name>
<dbReference type="GO" id="GO:0051301">
    <property type="term" value="P:cell division"/>
    <property type="evidence" value="ECO:0007669"/>
    <property type="project" value="UniProtKB-KW"/>
</dbReference>
<comment type="caution">
    <text evidence="2">The sequence shown here is derived from an EMBL/GenBank/DDBJ whole genome shotgun (WGS) entry which is preliminary data.</text>
</comment>
<organism evidence="2 3">
    <name type="scientific">Halococcus salifodinae DSM 8989</name>
    <dbReference type="NCBI Taxonomy" id="1227456"/>
    <lineage>
        <taxon>Archaea</taxon>
        <taxon>Methanobacteriati</taxon>
        <taxon>Methanobacteriota</taxon>
        <taxon>Stenosarchaea group</taxon>
        <taxon>Halobacteria</taxon>
        <taxon>Halobacteriales</taxon>
        <taxon>Halococcaceae</taxon>
        <taxon>Halococcus</taxon>
    </lineage>
</organism>
<dbReference type="EMBL" id="AOME01000080">
    <property type="protein sequence ID" value="EMA48999.1"/>
    <property type="molecule type" value="Genomic_DNA"/>
</dbReference>
<reference evidence="2 3" key="1">
    <citation type="journal article" date="2014" name="PLoS Genet.">
        <title>Phylogenetically driven sequencing of extremely halophilic archaea reveals strategies for static and dynamic osmo-response.</title>
        <authorList>
            <person name="Becker E.A."/>
            <person name="Seitzer P.M."/>
            <person name="Tritt A."/>
            <person name="Larsen D."/>
            <person name="Krusor M."/>
            <person name="Yao A.I."/>
            <person name="Wu D."/>
            <person name="Madern D."/>
            <person name="Eisen J.A."/>
            <person name="Darling A.E."/>
            <person name="Facciotti M.T."/>
        </authorList>
    </citation>
    <scope>NUCLEOTIDE SEQUENCE [LARGE SCALE GENOMIC DNA]</scope>
    <source>
        <strain evidence="2 3">DSM 8989</strain>
    </source>
</reference>
<accession>M0MW24</accession>
<dbReference type="Proteomes" id="UP000011625">
    <property type="component" value="Unassembled WGS sequence"/>
</dbReference>
<dbReference type="RefSeq" id="WP_005045908.1">
    <property type="nucleotide sequence ID" value="NZ_AOME01000080.1"/>
</dbReference>
<dbReference type="InterPro" id="IPR027417">
    <property type="entry name" value="P-loop_NTPase"/>
</dbReference>
<protein>
    <submittedName>
        <fullName evidence="2">Cell division control protein 6-like protein</fullName>
    </submittedName>
</protein>
<keyword evidence="3" id="KW-1185">Reference proteome</keyword>
<sequence>MDLTARIRRRQRSGNDSRLVLDYDAISPVAHLGEPTGRGSVLERLLDYVDPVFDGELPPNAYVWGPPGTGKSAVVTALFARLGRLHSPSRSVIHTSTRGGTGTTPDLVYVDARHASSDFGLYRTVLDAVLDESVPEHGVGTDALHARLTEYLAPYERRVLVAIDHVGEPGARPLSEIVAAFADDASLSWLVVGRPSPSTLPDSVRPPEHIEVPAYRDLALVDVLTARASEGMARQAVEHEQLRRLASWADGNAHDALCALFVAADEAVAEGSTRLRERDLRTGMNAVPRPSVSLGRVFALPDNRQRVLRRLIDIDAGQCGSVDAAADAVAASPNIDLSAGTVKRLLYEIANDGIAERVTSDRASESVGRPPSRLEPRFPTTVFRRLYDLSNA</sequence>
<dbReference type="SUPFAM" id="SSF52540">
    <property type="entry name" value="P-loop containing nucleoside triphosphate hydrolases"/>
    <property type="match status" value="1"/>
</dbReference>
<dbReference type="Gene3D" id="3.40.50.300">
    <property type="entry name" value="P-loop containing nucleotide triphosphate hydrolases"/>
    <property type="match status" value="1"/>
</dbReference>
<dbReference type="Pfam" id="PF13191">
    <property type="entry name" value="AAA_16"/>
    <property type="match status" value="1"/>
</dbReference>
<dbReference type="STRING" id="1227456.C450_18434"/>
<dbReference type="AlphaFoldDB" id="M0MW24"/>
<evidence type="ECO:0000313" key="3">
    <source>
        <dbReference type="Proteomes" id="UP000011625"/>
    </source>
</evidence>
<dbReference type="Gene3D" id="1.10.8.60">
    <property type="match status" value="1"/>
</dbReference>
<proteinExistence type="predicted"/>
<gene>
    <name evidence="2" type="ORF">C450_18434</name>
</gene>
<dbReference type="PATRIC" id="fig|1227456.3.peg.3749"/>
<keyword evidence="2" id="KW-0131">Cell cycle</keyword>
<dbReference type="InterPro" id="IPR041664">
    <property type="entry name" value="AAA_16"/>
</dbReference>
<evidence type="ECO:0000313" key="2">
    <source>
        <dbReference type="EMBL" id="EMA48999.1"/>
    </source>
</evidence>
<keyword evidence="2" id="KW-0132">Cell division</keyword>
<evidence type="ECO:0000259" key="1">
    <source>
        <dbReference type="Pfam" id="PF13191"/>
    </source>
</evidence>
<dbReference type="OrthoDB" id="213998at2157"/>